<dbReference type="GO" id="GO:0016740">
    <property type="term" value="F:transferase activity"/>
    <property type="evidence" value="ECO:0007669"/>
    <property type="project" value="UniProtKB-KW"/>
</dbReference>
<dbReference type="Proteomes" id="UP000182063">
    <property type="component" value="Chromosome"/>
</dbReference>
<evidence type="ECO:0000313" key="2">
    <source>
        <dbReference type="EMBL" id="API59455.1"/>
    </source>
</evidence>
<sequence length="233" mass="24641">MKSALVIRHVPYEDLAAFRAPISQAGYAIGYAEVDDAAFDGIDFLAPDLLILMGGPMGVYETDRHPWIPHELARLSARIAADRPTLGVCLGSQMMAAAMGADVYPGPVKEVGFAPVTLTDTGRDSPLGAVGDTPILHWHGDSFDLPENVALLASTPSYAHQAFARGPNILALQCHPEMDGEGLENWLAGADAYLASAGTDAPTIRADADRLGPTAGRKGAAVMRAWLEQLRPA</sequence>
<protein>
    <submittedName>
        <fullName evidence="2">Glutamine amidotransferase</fullName>
    </submittedName>
</protein>
<dbReference type="SUPFAM" id="SSF52317">
    <property type="entry name" value="Class I glutamine amidotransferase-like"/>
    <property type="match status" value="1"/>
</dbReference>
<evidence type="ECO:0000259" key="1">
    <source>
        <dbReference type="Pfam" id="PF00117"/>
    </source>
</evidence>
<dbReference type="PANTHER" id="PTHR42695:SF5">
    <property type="entry name" value="GLUTAMINE AMIDOTRANSFERASE YLR126C-RELATED"/>
    <property type="match status" value="1"/>
</dbReference>
<dbReference type="EMBL" id="CP018221">
    <property type="protein sequence ID" value="API59455.1"/>
    <property type="molecule type" value="Genomic_DNA"/>
</dbReference>
<dbReference type="RefSeq" id="WP_072597020.1">
    <property type="nucleotide sequence ID" value="NZ_CP018221.1"/>
</dbReference>
<keyword evidence="3" id="KW-1185">Reference proteome</keyword>
<dbReference type="CDD" id="cd01741">
    <property type="entry name" value="GATase1_1"/>
    <property type="match status" value="1"/>
</dbReference>
<dbReference type="InterPro" id="IPR017926">
    <property type="entry name" value="GATASE"/>
</dbReference>
<dbReference type="PANTHER" id="PTHR42695">
    <property type="entry name" value="GLUTAMINE AMIDOTRANSFERASE YLR126C-RELATED"/>
    <property type="match status" value="1"/>
</dbReference>
<evidence type="ECO:0000313" key="3">
    <source>
        <dbReference type="Proteomes" id="UP000182063"/>
    </source>
</evidence>
<feature type="domain" description="Glutamine amidotransferase" evidence="1">
    <location>
        <begin position="44"/>
        <end position="179"/>
    </location>
</feature>
<dbReference type="PROSITE" id="PS51273">
    <property type="entry name" value="GATASE_TYPE_1"/>
    <property type="match status" value="1"/>
</dbReference>
<dbReference type="InterPro" id="IPR029062">
    <property type="entry name" value="Class_I_gatase-like"/>
</dbReference>
<dbReference type="KEGG" id="sphj:BSL82_09135"/>
<dbReference type="InterPro" id="IPR044992">
    <property type="entry name" value="ChyE-like"/>
</dbReference>
<dbReference type="Pfam" id="PF00117">
    <property type="entry name" value="GATase"/>
    <property type="match status" value="1"/>
</dbReference>
<keyword evidence="2" id="KW-0315">Glutamine amidotransferase</keyword>
<gene>
    <name evidence="2" type="ORF">BSL82_09135</name>
</gene>
<dbReference type="AlphaFoldDB" id="A0A1L3ZV03"/>
<reference evidence="3" key="1">
    <citation type="submission" date="2016-11" db="EMBL/GenBank/DDBJ databases">
        <title>Complete Genome Sequence of alachlor-degrading Sphingomonas sp. strain JJ-A5.</title>
        <authorList>
            <person name="Lee H."/>
            <person name="Ka J.-O."/>
        </authorList>
    </citation>
    <scope>NUCLEOTIDE SEQUENCE [LARGE SCALE GENOMIC DNA]</scope>
    <source>
        <strain evidence="3">JJ-A5</strain>
    </source>
</reference>
<organism evidence="2 3">
    <name type="scientific">Tardibacter chloracetimidivorans</name>
    <dbReference type="NCBI Taxonomy" id="1921510"/>
    <lineage>
        <taxon>Bacteria</taxon>
        <taxon>Pseudomonadati</taxon>
        <taxon>Pseudomonadota</taxon>
        <taxon>Alphaproteobacteria</taxon>
        <taxon>Sphingomonadales</taxon>
        <taxon>Sphingomonadaceae</taxon>
        <taxon>Tardibacter</taxon>
    </lineage>
</organism>
<name>A0A1L3ZV03_9SPHN</name>
<dbReference type="Gene3D" id="3.40.50.880">
    <property type="match status" value="1"/>
</dbReference>
<keyword evidence="2" id="KW-0808">Transferase</keyword>
<dbReference type="GO" id="GO:0005829">
    <property type="term" value="C:cytosol"/>
    <property type="evidence" value="ECO:0007669"/>
    <property type="project" value="TreeGrafter"/>
</dbReference>
<proteinExistence type="predicted"/>
<dbReference type="NCBIfam" id="NF005458">
    <property type="entry name" value="PRK07053.1"/>
    <property type="match status" value="1"/>
</dbReference>
<accession>A0A1L3ZV03</accession>
<dbReference type="OrthoDB" id="9813383at2"/>
<dbReference type="STRING" id="1921510.BSL82_09135"/>